<dbReference type="RefSeq" id="WP_008065446.1">
    <property type="nucleotide sequence ID" value="NZ_AQWK01000001.1"/>
</dbReference>
<comment type="similarity">
    <text evidence="9">Belongs to the TrpF family.</text>
</comment>
<dbReference type="InParanoid" id="F1Z859"/>
<dbReference type="AlphaFoldDB" id="F1Z859"/>
<keyword evidence="8 9" id="KW-0413">Isomerase</keyword>
<proteinExistence type="inferred from homology"/>
<keyword evidence="7 9" id="KW-0057">Aromatic amino acid biosynthesis</keyword>
<evidence type="ECO:0000256" key="5">
    <source>
        <dbReference type="ARBA" id="ARBA00022605"/>
    </source>
</evidence>
<dbReference type="InterPro" id="IPR044643">
    <property type="entry name" value="TrpF_fam"/>
</dbReference>
<dbReference type="EMBL" id="AEWJ01000037">
    <property type="protein sequence ID" value="EGD59166.1"/>
    <property type="molecule type" value="Genomic_DNA"/>
</dbReference>
<evidence type="ECO:0000256" key="8">
    <source>
        <dbReference type="ARBA" id="ARBA00023235"/>
    </source>
</evidence>
<dbReference type="HAMAP" id="MF_00135">
    <property type="entry name" value="PRAI"/>
    <property type="match status" value="1"/>
</dbReference>
<sequence>MAAPLVKICGINDSDALDATIRARADFIGLVFFAKSPRHVEPDKAAMLAARSAGRTTIVGLFVDPEPDYLARVMASVPLDRIQLHGKETPAQAAAIAARHGVPVWKALGVKKREDLLAADAYAGAVERVLFDAKPPEGADLPGGTGLRIDWAILKGARPAVPWMLAGGLDPLNVAEALSVTGAPAVDVSSGVEQAPGVKDAARIAAFCAAARGA</sequence>
<dbReference type="OrthoDB" id="9796196at2"/>
<evidence type="ECO:0000256" key="3">
    <source>
        <dbReference type="ARBA" id="ARBA00012572"/>
    </source>
</evidence>
<dbReference type="CDD" id="cd00405">
    <property type="entry name" value="PRAI"/>
    <property type="match status" value="1"/>
</dbReference>
<comment type="catalytic activity">
    <reaction evidence="1 9">
        <text>N-(5-phospho-beta-D-ribosyl)anthranilate = 1-(2-carboxyphenylamino)-1-deoxy-D-ribulose 5-phosphate</text>
        <dbReference type="Rhea" id="RHEA:21540"/>
        <dbReference type="ChEBI" id="CHEBI:18277"/>
        <dbReference type="ChEBI" id="CHEBI:58613"/>
        <dbReference type="EC" id="5.3.1.24"/>
    </reaction>
</comment>
<organism evidence="11 12">
    <name type="scientific">Novosphingobium nitrogenifigens DSM 19370</name>
    <dbReference type="NCBI Taxonomy" id="983920"/>
    <lineage>
        <taxon>Bacteria</taxon>
        <taxon>Pseudomonadati</taxon>
        <taxon>Pseudomonadota</taxon>
        <taxon>Alphaproteobacteria</taxon>
        <taxon>Sphingomonadales</taxon>
        <taxon>Sphingomonadaceae</taxon>
        <taxon>Novosphingobium</taxon>
    </lineage>
</organism>
<reference evidence="11 12" key="1">
    <citation type="journal article" date="2012" name="J. Bacteriol.">
        <title>Draft Genome Sequence of Novosphingobium nitrogenifigens Y88T.</title>
        <authorList>
            <person name="Strabala T.J."/>
            <person name="Macdonald L."/>
            <person name="Liu V."/>
            <person name="Smit A.M."/>
        </authorList>
    </citation>
    <scope>NUCLEOTIDE SEQUENCE [LARGE SCALE GENOMIC DNA]</scope>
    <source>
        <strain evidence="11 12">DSM 19370</strain>
    </source>
</reference>
<dbReference type="GO" id="GO:0000162">
    <property type="term" value="P:L-tryptophan biosynthetic process"/>
    <property type="evidence" value="ECO:0007669"/>
    <property type="project" value="UniProtKB-UniRule"/>
</dbReference>
<evidence type="ECO:0000256" key="6">
    <source>
        <dbReference type="ARBA" id="ARBA00022822"/>
    </source>
</evidence>
<evidence type="ECO:0000313" key="11">
    <source>
        <dbReference type="EMBL" id="EGD59166.1"/>
    </source>
</evidence>
<dbReference type="SUPFAM" id="SSF51366">
    <property type="entry name" value="Ribulose-phoshate binding barrel"/>
    <property type="match status" value="1"/>
</dbReference>
<dbReference type="STRING" id="983920.Y88_1228"/>
<comment type="caution">
    <text evidence="11">The sequence shown here is derived from an EMBL/GenBank/DDBJ whole genome shotgun (WGS) entry which is preliminary data.</text>
</comment>
<comment type="pathway">
    <text evidence="2 9">Amino-acid biosynthesis; L-tryptophan biosynthesis; L-tryptophan from chorismate: step 3/5.</text>
</comment>
<dbReference type="HOGENOM" id="CLU_076364_1_1_5"/>
<evidence type="ECO:0000256" key="2">
    <source>
        <dbReference type="ARBA" id="ARBA00004664"/>
    </source>
</evidence>
<keyword evidence="6 9" id="KW-0822">Tryptophan biosynthesis</keyword>
<keyword evidence="12" id="KW-1185">Reference proteome</keyword>
<dbReference type="NCBIfam" id="NF002295">
    <property type="entry name" value="PRK01222.1-1"/>
    <property type="match status" value="1"/>
</dbReference>
<evidence type="ECO:0000313" key="12">
    <source>
        <dbReference type="Proteomes" id="UP000004728"/>
    </source>
</evidence>
<dbReference type="eggNOG" id="COG0135">
    <property type="taxonomic scope" value="Bacteria"/>
</dbReference>
<accession>F1Z859</accession>
<dbReference type="Pfam" id="PF00697">
    <property type="entry name" value="PRAI"/>
    <property type="match status" value="1"/>
</dbReference>
<keyword evidence="5 9" id="KW-0028">Amino-acid biosynthesis</keyword>
<evidence type="ECO:0000256" key="7">
    <source>
        <dbReference type="ARBA" id="ARBA00023141"/>
    </source>
</evidence>
<dbReference type="EC" id="5.3.1.24" evidence="3 9"/>
<feature type="domain" description="N-(5'phosphoribosyl) anthranilate isomerase (PRAI)" evidence="10">
    <location>
        <begin position="6"/>
        <end position="208"/>
    </location>
</feature>
<protein>
    <recommendedName>
        <fullName evidence="4 9">N-(5'-phosphoribosyl)anthranilate isomerase</fullName>
        <shortName evidence="9">PRAI</shortName>
        <ecNumber evidence="3 9">5.3.1.24</ecNumber>
    </recommendedName>
</protein>
<dbReference type="InterPro" id="IPR001240">
    <property type="entry name" value="PRAI_dom"/>
</dbReference>
<evidence type="ECO:0000256" key="4">
    <source>
        <dbReference type="ARBA" id="ARBA00022272"/>
    </source>
</evidence>
<evidence type="ECO:0000256" key="1">
    <source>
        <dbReference type="ARBA" id="ARBA00001164"/>
    </source>
</evidence>
<dbReference type="Proteomes" id="UP000004728">
    <property type="component" value="Unassembled WGS sequence"/>
</dbReference>
<gene>
    <name evidence="9" type="primary">trpF</name>
    <name evidence="11" type="ORF">Y88_1228</name>
</gene>
<dbReference type="GO" id="GO:0004640">
    <property type="term" value="F:phosphoribosylanthranilate isomerase activity"/>
    <property type="evidence" value="ECO:0007669"/>
    <property type="project" value="UniProtKB-UniRule"/>
</dbReference>
<dbReference type="PANTHER" id="PTHR42894">
    <property type="entry name" value="N-(5'-PHOSPHORIBOSYL)ANTHRANILATE ISOMERASE"/>
    <property type="match status" value="1"/>
</dbReference>
<dbReference type="InterPro" id="IPR013785">
    <property type="entry name" value="Aldolase_TIM"/>
</dbReference>
<evidence type="ECO:0000259" key="10">
    <source>
        <dbReference type="Pfam" id="PF00697"/>
    </source>
</evidence>
<dbReference type="Gene3D" id="3.20.20.70">
    <property type="entry name" value="Aldolase class I"/>
    <property type="match status" value="1"/>
</dbReference>
<evidence type="ECO:0000256" key="9">
    <source>
        <dbReference type="HAMAP-Rule" id="MF_00135"/>
    </source>
</evidence>
<dbReference type="InterPro" id="IPR011060">
    <property type="entry name" value="RibuloseP-bd_barrel"/>
</dbReference>
<dbReference type="UniPathway" id="UPA00035">
    <property type="reaction ID" value="UER00042"/>
</dbReference>
<dbReference type="PANTHER" id="PTHR42894:SF1">
    <property type="entry name" value="N-(5'-PHOSPHORIBOSYL)ANTHRANILATE ISOMERASE"/>
    <property type="match status" value="1"/>
</dbReference>
<name>F1Z859_9SPHN</name>